<dbReference type="RefSeq" id="WP_073479126.1">
    <property type="nucleotide sequence ID" value="NZ_FQZU01000069.1"/>
</dbReference>
<dbReference type="Pfam" id="PF02036">
    <property type="entry name" value="SCP2"/>
    <property type="match status" value="1"/>
</dbReference>
<accession>A0A1M7AHH9</accession>
<sequence>MAAVPTNISIKELLTVVMPDISKKALEEQGRIAELSGTEVTMTVETSSDKYSFVIKDGVNITVSEGDMPSPNVRMAISDNDLQKMIAQGELDMLLGMSTDMSAQKVSTLKQLSGAMKVNLANDDGSCYTISTVFNGAQSPACTMNMKTSDSAAIMKKEASPVTLFMSGQITMDGDMGFAMGFQPLVT</sequence>
<protein>
    <submittedName>
        <fullName evidence="2">SCP-2 sterol transfer family protein</fullName>
    </submittedName>
</protein>
<dbReference type="Gene3D" id="3.30.1050.10">
    <property type="entry name" value="SCP2 sterol-binding domain"/>
    <property type="match status" value="2"/>
</dbReference>
<dbReference type="Proteomes" id="UP000183994">
    <property type="component" value="Unassembled WGS sequence"/>
</dbReference>
<evidence type="ECO:0000313" key="3">
    <source>
        <dbReference type="Proteomes" id="UP000183994"/>
    </source>
</evidence>
<name>A0A1M7AHH9_9BACT</name>
<dbReference type="EMBL" id="FQZU01000069">
    <property type="protein sequence ID" value="SHL42065.1"/>
    <property type="molecule type" value="Genomic_DNA"/>
</dbReference>
<dbReference type="STRING" id="1121393.SAMN02745216_05166"/>
<evidence type="ECO:0000313" key="2">
    <source>
        <dbReference type="EMBL" id="SHL42065.1"/>
    </source>
</evidence>
<dbReference type="OrthoDB" id="9809312at2"/>
<proteinExistence type="predicted"/>
<feature type="domain" description="SCP2" evidence="1">
    <location>
        <begin position="109"/>
        <end position="186"/>
    </location>
</feature>
<organism evidence="2 3">
    <name type="scientific">Desulfatibacillum alkenivorans DSM 16219</name>
    <dbReference type="NCBI Taxonomy" id="1121393"/>
    <lineage>
        <taxon>Bacteria</taxon>
        <taxon>Pseudomonadati</taxon>
        <taxon>Thermodesulfobacteriota</taxon>
        <taxon>Desulfobacteria</taxon>
        <taxon>Desulfobacterales</taxon>
        <taxon>Desulfatibacillaceae</taxon>
        <taxon>Desulfatibacillum</taxon>
    </lineage>
</organism>
<dbReference type="InterPro" id="IPR036527">
    <property type="entry name" value="SCP2_sterol-bd_dom_sf"/>
</dbReference>
<gene>
    <name evidence="2" type="ORF">SAMN02745216_05166</name>
</gene>
<dbReference type="SUPFAM" id="SSF55718">
    <property type="entry name" value="SCP-like"/>
    <property type="match status" value="1"/>
</dbReference>
<dbReference type="InterPro" id="IPR003033">
    <property type="entry name" value="SCP2_sterol-bd_dom"/>
</dbReference>
<reference evidence="3" key="1">
    <citation type="submission" date="2016-11" db="EMBL/GenBank/DDBJ databases">
        <authorList>
            <person name="Varghese N."/>
            <person name="Submissions S."/>
        </authorList>
    </citation>
    <scope>NUCLEOTIDE SEQUENCE [LARGE SCALE GENOMIC DNA]</scope>
    <source>
        <strain evidence="3">DSM 16219</strain>
    </source>
</reference>
<dbReference type="AlphaFoldDB" id="A0A1M7AHH9"/>
<keyword evidence="3" id="KW-1185">Reference proteome</keyword>
<evidence type="ECO:0000259" key="1">
    <source>
        <dbReference type="Pfam" id="PF02036"/>
    </source>
</evidence>